<organism evidence="2 3">
    <name type="scientific">Gossypium raimondii</name>
    <name type="common">Peruvian cotton</name>
    <name type="synonym">Gossypium klotzschianum subsp. raimondii</name>
    <dbReference type="NCBI Taxonomy" id="29730"/>
    <lineage>
        <taxon>Eukaryota</taxon>
        <taxon>Viridiplantae</taxon>
        <taxon>Streptophyta</taxon>
        <taxon>Embryophyta</taxon>
        <taxon>Tracheophyta</taxon>
        <taxon>Spermatophyta</taxon>
        <taxon>Magnoliopsida</taxon>
        <taxon>eudicotyledons</taxon>
        <taxon>Gunneridae</taxon>
        <taxon>Pentapetalae</taxon>
        <taxon>rosids</taxon>
        <taxon>malvids</taxon>
        <taxon>Malvales</taxon>
        <taxon>Malvaceae</taxon>
        <taxon>Malvoideae</taxon>
        <taxon>Gossypium</taxon>
    </lineage>
</organism>
<sequence>MGQEVHVTPRKICDFYNALYYVSYFLNNTDLTHFKNIDMDTIVNYLINGRGEWKHRSDALIQHHQQPEEEEEENVKDEEDNEDKEEEEEEDDTEHDDDHDYDATF</sequence>
<reference evidence="2 3" key="1">
    <citation type="journal article" date="2019" name="Genome Biol. Evol.">
        <title>Insights into the evolution of the New World diploid cottons (Gossypium, subgenus Houzingenia) based on genome sequencing.</title>
        <authorList>
            <person name="Grover C.E."/>
            <person name="Arick M.A. 2nd"/>
            <person name="Thrash A."/>
            <person name="Conover J.L."/>
            <person name="Sanders W.S."/>
            <person name="Peterson D.G."/>
            <person name="Frelichowski J.E."/>
            <person name="Scheffler J.A."/>
            <person name="Scheffler B.E."/>
            <person name="Wendel J.F."/>
        </authorList>
    </citation>
    <scope>NUCLEOTIDE SEQUENCE [LARGE SCALE GENOMIC DNA]</scope>
    <source>
        <strain evidence="2">8</strain>
        <tissue evidence="2">Leaf</tissue>
    </source>
</reference>
<evidence type="ECO:0000313" key="3">
    <source>
        <dbReference type="Proteomes" id="UP000593578"/>
    </source>
</evidence>
<dbReference type="AlphaFoldDB" id="A0A7J8PCK1"/>
<dbReference type="EMBL" id="JABEZZ010000006">
    <property type="protein sequence ID" value="MBA0586938.1"/>
    <property type="molecule type" value="Genomic_DNA"/>
</dbReference>
<feature type="region of interest" description="Disordered" evidence="1">
    <location>
        <begin position="57"/>
        <end position="105"/>
    </location>
</feature>
<comment type="caution">
    <text evidence="2">The sequence shown here is derived from an EMBL/GenBank/DDBJ whole genome shotgun (WGS) entry which is preliminary data.</text>
</comment>
<protein>
    <submittedName>
        <fullName evidence="2">Uncharacterized protein</fullName>
    </submittedName>
</protein>
<feature type="compositionally biased region" description="Basic and acidic residues" evidence="1">
    <location>
        <begin position="96"/>
        <end position="105"/>
    </location>
</feature>
<name>A0A7J8PCK1_GOSRA</name>
<accession>A0A7J8PCK1</accession>
<evidence type="ECO:0000313" key="2">
    <source>
        <dbReference type="EMBL" id="MBA0586938.1"/>
    </source>
</evidence>
<proteinExistence type="predicted"/>
<dbReference type="Proteomes" id="UP000593578">
    <property type="component" value="Unassembled WGS sequence"/>
</dbReference>
<evidence type="ECO:0000256" key="1">
    <source>
        <dbReference type="SAM" id="MobiDB-lite"/>
    </source>
</evidence>
<feature type="compositionally biased region" description="Acidic residues" evidence="1">
    <location>
        <begin position="68"/>
        <end position="95"/>
    </location>
</feature>
<gene>
    <name evidence="2" type="ORF">Gorai_000078</name>
</gene>